<dbReference type="InterPro" id="IPR036271">
    <property type="entry name" value="Tet_transcr_reg_TetR-rel_C_sf"/>
</dbReference>
<dbReference type="GO" id="GO:0045892">
    <property type="term" value="P:negative regulation of DNA-templated transcription"/>
    <property type="evidence" value="ECO:0007669"/>
    <property type="project" value="InterPro"/>
</dbReference>
<keyword evidence="5" id="KW-1185">Reference proteome</keyword>
<proteinExistence type="predicted"/>
<keyword evidence="1" id="KW-0805">Transcription regulation</keyword>
<organism evidence="4 5">
    <name type="scientific">Paractinoplanes ferrugineus</name>
    <dbReference type="NCBI Taxonomy" id="113564"/>
    <lineage>
        <taxon>Bacteria</taxon>
        <taxon>Bacillati</taxon>
        <taxon>Actinomycetota</taxon>
        <taxon>Actinomycetes</taxon>
        <taxon>Micromonosporales</taxon>
        <taxon>Micromonosporaceae</taxon>
        <taxon>Paractinoplanes</taxon>
    </lineage>
</organism>
<dbReference type="Gene3D" id="1.10.357.10">
    <property type="entry name" value="Tetracycline Repressor, domain 2"/>
    <property type="match status" value="1"/>
</dbReference>
<dbReference type="InterPro" id="IPR009057">
    <property type="entry name" value="Homeodomain-like_sf"/>
</dbReference>
<gene>
    <name evidence="4" type="ORF">Afe05nite_29170</name>
</gene>
<evidence type="ECO:0000256" key="1">
    <source>
        <dbReference type="ARBA" id="ARBA00023015"/>
    </source>
</evidence>
<comment type="caution">
    <text evidence="4">The sequence shown here is derived from an EMBL/GenBank/DDBJ whole genome shotgun (WGS) entry which is preliminary data.</text>
</comment>
<keyword evidence="2" id="KW-0804">Transcription</keyword>
<dbReference type="Proteomes" id="UP000598174">
    <property type="component" value="Unassembled WGS sequence"/>
</dbReference>
<evidence type="ECO:0000313" key="4">
    <source>
        <dbReference type="EMBL" id="GIE11077.1"/>
    </source>
</evidence>
<dbReference type="AlphaFoldDB" id="A0A919J0D8"/>
<evidence type="ECO:0000256" key="2">
    <source>
        <dbReference type="ARBA" id="ARBA00023163"/>
    </source>
</evidence>
<evidence type="ECO:0000313" key="5">
    <source>
        <dbReference type="Proteomes" id="UP000598174"/>
    </source>
</evidence>
<dbReference type="SUPFAM" id="SSF46689">
    <property type="entry name" value="Homeodomain-like"/>
    <property type="match status" value="1"/>
</dbReference>
<feature type="domain" description="Tetracycline repressor TetR C-terminal" evidence="3">
    <location>
        <begin position="93"/>
        <end position="175"/>
    </location>
</feature>
<reference evidence="4" key="1">
    <citation type="submission" date="2021-01" db="EMBL/GenBank/DDBJ databases">
        <title>Whole genome shotgun sequence of Actinoplanes ferrugineus NBRC 15555.</title>
        <authorList>
            <person name="Komaki H."/>
            <person name="Tamura T."/>
        </authorList>
    </citation>
    <scope>NUCLEOTIDE SEQUENCE</scope>
    <source>
        <strain evidence="4">NBRC 15555</strain>
    </source>
</reference>
<accession>A0A919J0D8</accession>
<dbReference type="InterPro" id="IPR004111">
    <property type="entry name" value="Repressor_TetR_C"/>
</dbReference>
<dbReference type="Gene3D" id="1.10.10.60">
    <property type="entry name" value="Homeodomain-like"/>
    <property type="match status" value="1"/>
</dbReference>
<name>A0A919J0D8_9ACTN</name>
<dbReference type="EMBL" id="BOMM01000022">
    <property type="protein sequence ID" value="GIE11077.1"/>
    <property type="molecule type" value="Genomic_DNA"/>
</dbReference>
<dbReference type="SUPFAM" id="SSF48498">
    <property type="entry name" value="Tetracyclin repressor-like, C-terminal domain"/>
    <property type="match status" value="1"/>
</dbReference>
<dbReference type="Pfam" id="PF02909">
    <property type="entry name" value="TetR_C_1"/>
    <property type="match status" value="1"/>
</dbReference>
<sequence length="242" mass="26355">MADASEHVRRLWRHRGTTVPAPRRGPRQQLDLDEILDVAAGLADAAGLAAVSTRAVAARFDKTAMALYPYVGTKEQFLALLQDHVSPLPSWPDPATSAADDLVAWALAFFRLHLAHPWLTELSWARSGPGPNERDWMERLLGILDRWAVPPARRTPAVTMLYATVRACAETAAGYARLDRDGAAAWLDRAAATRELIPDLSERYPRTAGLAPITPQWRDAPRAGLVAATELLAGAMSPPQSS</sequence>
<evidence type="ECO:0000259" key="3">
    <source>
        <dbReference type="Pfam" id="PF02909"/>
    </source>
</evidence>
<protein>
    <submittedName>
        <fullName evidence="4">TetR family transcriptional regulator</fullName>
    </submittedName>
</protein>
<dbReference type="RefSeq" id="WP_203817608.1">
    <property type="nucleotide sequence ID" value="NZ_BAAABP010000032.1"/>
</dbReference>